<dbReference type="Gene3D" id="1.10.357.10">
    <property type="entry name" value="Tetracycline Repressor, domain 2"/>
    <property type="match status" value="1"/>
</dbReference>
<dbReference type="Proteomes" id="UP000633619">
    <property type="component" value="Unassembled WGS sequence"/>
</dbReference>
<evidence type="ECO:0000313" key="5">
    <source>
        <dbReference type="Proteomes" id="UP000633619"/>
    </source>
</evidence>
<evidence type="ECO:0000313" key="4">
    <source>
        <dbReference type="EMBL" id="MBH8596265.1"/>
    </source>
</evidence>
<dbReference type="GO" id="GO:0003677">
    <property type="term" value="F:DNA binding"/>
    <property type="evidence" value="ECO:0007669"/>
    <property type="project" value="UniProtKB-UniRule"/>
</dbReference>
<dbReference type="InterPro" id="IPR001647">
    <property type="entry name" value="HTH_TetR"/>
</dbReference>
<organism evidence="4 5">
    <name type="scientific">Thermoactinomyces intermedius</name>
    <dbReference type="NCBI Taxonomy" id="2024"/>
    <lineage>
        <taxon>Bacteria</taxon>
        <taxon>Bacillati</taxon>
        <taxon>Bacillota</taxon>
        <taxon>Bacilli</taxon>
        <taxon>Bacillales</taxon>
        <taxon>Thermoactinomycetaceae</taxon>
        <taxon>Thermoactinomyces</taxon>
    </lineage>
</organism>
<dbReference type="AlphaFoldDB" id="A0A8I1DG51"/>
<gene>
    <name evidence="4" type="ORF">I8U20_13230</name>
</gene>
<dbReference type="PROSITE" id="PS01081">
    <property type="entry name" value="HTH_TETR_1"/>
    <property type="match status" value="1"/>
</dbReference>
<keyword evidence="5" id="KW-1185">Reference proteome</keyword>
<proteinExistence type="predicted"/>
<dbReference type="PROSITE" id="PS50977">
    <property type="entry name" value="HTH_TETR_2"/>
    <property type="match status" value="1"/>
</dbReference>
<dbReference type="Pfam" id="PF00440">
    <property type="entry name" value="TetR_N"/>
    <property type="match status" value="1"/>
</dbReference>
<dbReference type="PANTHER" id="PTHR43479">
    <property type="entry name" value="ACREF/ENVCD OPERON REPRESSOR-RELATED"/>
    <property type="match status" value="1"/>
</dbReference>
<dbReference type="RefSeq" id="WP_181732923.1">
    <property type="nucleotide sequence ID" value="NZ_JACEIR010000014.1"/>
</dbReference>
<dbReference type="InterPro" id="IPR009057">
    <property type="entry name" value="Homeodomain-like_sf"/>
</dbReference>
<evidence type="ECO:0000256" key="1">
    <source>
        <dbReference type="ARBA" id="ARBA00023125"/>
    </source>
</evidence>
<accession>A0A8I1DG51</accession>
<dbReference type="InterPro" id="IPR050624">
    <property type="entry name" value="HTH-type_Tx_Regulator"/>
</dbReference>
<reference evidence="4 5" key="1">
    <citation type="submission" date="2020-12" db="EMBL/GenBank/DDBJ databases">
        <title>WGS of Thermoactinomyces spp.</title>
        <authorList>
            <person name="Cheng K."/>
        </authorList>
    </citation>
    <scope>NUCLEOTIDE SEQUENCE [LARGE SCALE GENOMIC DNA]</scope>
    <source>
        <strain evidence="5">CICC 10671\DSM 43846</strain>
    </source>
</reference>
<dbReference type="EMBL" id="JAECVW010000012">
    <property type="protein sequence ID" value="MBH8596265.1"/>
    <property type="molecule type" value="Genomic_DNA"/>
</dbReference>
<feature type="domain" description="HTH tetR-type" evidence="3">
    <location>
        <begin position="16"/>
        <end position="76"/>
    </location>
</feature>
<dbReference type="InterPro" id="IPR036271">
    <property type="entry name" value="Tet_transcr_reg_TetR-rel_C_sf"/>
</dbReference>
<name>A0A8I1DG51_THEIN</name>
<sequence length="210" mass="23955">MQKDEREKGKLSFIQEARREQIIQAAIETLGEIGYVKASLSKIAKKAGISTALISYHFRDKEDLMYHVLMKLMGDLSAYVLERVHKKTTPLDKLHAFIEASLAYQGTHHQKNVALIEIIFNGRTPDHIPYYLLGDSEEDPLQKELRNILRKGQKEGVFGDFHLDVMVHVIQGSIGEYMLDSGLMQKVDLETYSRELIRILDQTVKVGGQE</sequence>
<keyword evidence="1 2" id="KW-0238">DNA-binding</keyword>
<dbReference type="PANTHER" id="PTHR43479:SF11">
    <property type="entry name" value="ACREF_ENVCD OPERON REPRESSOR-RELATED"/>
    <property type="match status" value="1"/>
</dbReference>
<dbReference type="SUPFAM" id="SSF48498">
    <property type="entry name" value="Tetracyclin repressor-like, C-terminal domain"/>
    <property type="match status" value="1"/>
</dbReference>
<evidence type="ECO:0000256" key="2">
    <source>
        <dbReference type="PROSITE-ProRule" id="PRU00335"/>
    </source>
</evidence>
<feature type="DNA-binding region" description="H-T-H motif" evidence="2">
    <location>
        <begin position="39"/>
        <end position="58"/>
    </location>
</feature>
<dbReference type="PRINTS" id="PR00455">
    <property type="entry name" value="HTHTETR"/>
</dbReference>
<comment type="caution">
    <text evidence="4">The sequence shown here is derived from an EMBL/GenBank/DDBJ whole genome shotgun (WGS) entry which is preliminary data.</text>
</comment>
<evidence type="ECO:0000259" key="3">
    <source>
        <dbReference type="PROSITE" id="PS50977"/>
    </source>
</evidence>
<dbReference type="SUPFAM" id="SSF46689">
    <property type="entry name" value="Homeodomain-like"/>
    <property type="match status" value="1"/>
</dbReference>
<dbReference type="InterPro" id="IPR023772">
    <property type="entry name" value="DNA-bd_HTH_TetR-type_CS"/>
</dbReference>
<protein>
    <submittedName>
        <fullName evidence="4">TetR family transcriptional regulator</fullName>
    </submittedName>
</protein>